<feature type="transmembrane region" description="Helical" evidence="1">
    <location>
        <begin position="41"/>
        <end position="60"/>
    </location>
</feature>
<keyword evidence="1" id="KW-0472">Membrane</keyword>
<dbReference type="Pfam" id="PF12822">
    <property type="entry name" value="ECF_trnsprt"/>
    <property type="match status" value="1"/>
</dbReference>
<feature type="transmembrane region" description="Helical" evidence="1">
    <location>
        <begin position="107"/>
        <end position="128"/>
    </location>
</feature>
<evidence type="ECO:0000256" key="1">
    <source>
        <dbReference type="SAM" id="Phobius"/>
    </source>
</evidence>
<protein>
    <submittedName>
        <fullName evidence="2">ECF transporter S component</fullName>
    </submittedName>
</protein>
<proteinExistence type="predicted"/>
<dbReference type="AlphaFoldDB" id="A0A844FRW3"/>
<comment type="caution">
    <text evidence="2">The sequence shown here is derived from an EMBL/GenBank/DDBJ whole genome shotgun (WGS) entry which is preliminary data.</text>
</comment>
<feature type="transmembrane region" description="Helical" evidence="1">
    <location>
        <begin position="12"/>
        <end position="34"/>
    </location>
</feature>
<evidence type="ECO:0000313" key="2">
    <source>
        <dbReference type="EMBL" id="MST88385.1"/>
    </source>
</evidence>
<keyword evidence="1" id="KW-1133">Transmembrane helix</keyword>
<feature type="transmembrane region" description="Helical" evidence="1">
    <location>
        <begin position="140"/>
        <end position="164"/>
    </location>
</feature>
<dbReference type="InterPro" id="IPR024529">
    <property type="entry name" value="ECF_trnsprt_substrate-spec"/>
</dbReference>
<dbReference type="GO" id="GO:0022857">
    <property type="term" value="F:transmembrane transporter activity"/>
    <property type="evidence" value="ECO:0007669"/>
    <property type="project" value="InterPro"/>
</dbReference>
<reference evidence="2 3" key="1">
    <citation type="submission" date="2019-08" db="EMBL/GenBank/DDBJ databases">
        <title>In-depth cultivation of the pig gut microbiome towards novel bacterial diversity and tailored functional studies.</title>
        <authorList>
            <person name="Wylensek D."/>
            <person name="Hitch T.C.A."/>
            <person name="Clavel T."/>
        </authorList>
    </citation>
    <scope>NUCLEOTIDE SEQUENCE [LARGE SCALE GENOMIC DNA]</scope>
    <source>
        <strain evidence="2 3">CA-Schmier-601-WT-3</strain>
    </source>
</reference>
<dbReference type="EMBL" id="VUNM01000002">
    <property type="protein sequence ID" value="MST88385.1"/>
    <property type="molecule type" value="Genomic_DNA"/>
</dbReference>
<sequence>MTKTKRLVTGAFMLALGMVLPFVTMQIPLLGVMLSPMHIPALLTGFLCGPVLGLLIGFLMPLLRSVLFGMPVFYPNAVSMAFELATYGFVSGFIYHRYKSQNIKKVYITLLLSMLLGRIVWGVTRVIMLNVAHTPFSWQIFITDGFIRAVPAILLQLILIPLILDRLDQAHILPYR</sequence>
<keyword evidence="3" id="KW-1185">Reference proteome</keyword>
<dbReference type="Gene3D" id="1.10.1760.20">
    <property type="match status" value="1"/>
</dbReference>
<keyword evidence="1" id="KW-0812">Transmembrane</keyword>
<evidence type="ECO:0000313" key="3">
    <source>
        <dbReference type="Proteomes" id="UP000442619"/>
    </source>
</evidence>
<gene>
    <name evidence="2" type="ORF">FYJ79_02115</name>
</gene>
<feature type="transmembrane region" description="Helical" evidence="1">
    <location>
        <begin position="72"/>
        <end position="95"/>
    </location>
</feature>
<accession>A0A844FRW3</accession>
<name>A0A844FRW3_9FIRM</name>
<dbReference type="Proteomes" id="UP000442619">
    <property type="component" value="Unassembled WGS sequence"/>
</dbReference>
<organism evidence="2 3">
    <name type="scientific">Sharpea porci</name>
    <dbReference type="NCBI Taxonomy" id="2652286"/>
    <lineage>
        <taxon>Bacteria</taxon>
        <taxon>Bacillati</taxon>
        <taxon>Bacillota</taxon>
        <taxon>Erysipelotrichia</taxon>
        <taxon>Erysipelotrichales</taxon>
        <taxon>Coprobacillaceae</taxon>
        <taxon>Sharpea</taxon>
    </lineage>
</organism>